<evidence type="ECO:0008006" key="4">
    <source>
        <dbReference type="Google" id="ProtNLM"/>
    </source>
</evidence>
<name>A0A816S678_9BILA</name>
<dbReference type="Proteomes" id="UP000663856">
    <property type="component" value="Unassembled WGS sequence"/>
</dbReference>
<gene>
    <name evidence="2" type="ORF">WKI299_LOCUS16305</name>
</gene>
<feature type="transmembrane region" description="Helical" evidence="1">
    <location>
        <begin position="178"/>
        <end position="195"/>
    </location>
</feature>
<dbReference type="AlphaFoldDB" id="A0A816S678"/>
<comment type="caution">
    <text evidence="2">The sequence shown here is derived from an EMBL/GenBank/DDBJ whole genome shotgun (WGS) entry which is preliminary data.</text>
</comment>
<feature type="transmembrane region" description="Helical" evidence="1">
    <location>
        <begin position="207"/>
        <end position="225"/>
    </location>
</feature>
<reference evidence="2" key="1">
    <citation type="submission" date="2021-02" db="EMBL/GenBank/DDBJ databases">
        <authorList>
            <person name="Nowell W R."/>
        </authorList>
    </citation>
    <scope>NUCLEOTIDE SEQUENCE</scope>
</reference>
<protein>
    <recommendedName>
        <fullName evidence="4">Transmembrane protein</fullName>
    </recommendedName>
</protein>
<feature type="transmembrane region" description="Helical" evidence="1">
    <location>
        <begin position="237"/>
        <end position="254"/>
    </location>
</feature>
<sequence length="265" mass="31359">MDMILAADENIFSSQIQSITIHLLSTIFSALIISVGLVVSTEISGYNLETMYYPVSKETCTCDCWDGYFRGRFPRGHYKIFYFNYEQSIIILLCILLFYGELLRKFLFKIIFDREFILLLLIPSVYSNFYGVWSIINYINDQDYDRMLKSQSYFSLTELIATFIFYQCLTMKSKIPSWLIYFLCTISCLHIFLAFGELNLDQMGRNFALVLSDIISLIWIIIMFIKNPRLKPNLRTTSIWLFVALCLWLFYHFVCQFREKNKNDL</sequence>
<feature type="transmembrane region" description="Helical" evidence="1">
    <location>
        <begin position="116"/>
        <end position="139"/>
    </location>
</feature>
<keyword evidence="1" id="KW-0472">Membrane</keyword>
<feature type="transmembrane region" description="Helical" evidence="1">
    <location>
        <begin position="82"/>
        <end position="104"/>
    </location>
</feature>
<organism evidence="2 3">
    <name type="scientific">Rotaria magnacalcarata</name>
    <dbReference type="NCBI Taxonomy" id="392030"/>
    <lineage>
        <taxon>Eukaryota</taxon>
        <taxon>Metazoa</taxon>
        <taxon>Spiralia</taxon>
        <taxon>Gnathifera</taxon>
        <taxon>Rotifera</taxon>
        <taxon>Eurotatoria</taxon>
        <taxon>Bdelloidea</taxon>
        <taxon>Philodinida</taxon>
        <taxon>Philodinidae</taxon>
        <taxon>Rotaria</taxon>
    </lineage>
</organism>
<dbReference type="PANTHER" id="PTHR39074:SF1">
    <property type="entry name" value="AGAP007547-PA"/>
    <property type="match status" value="1"/>
</dbReference>
<proteinExistence type="predicted"/>
<evidence type="ECO:0000313" key="2">
    <source>
        <dbReference type="EMBL" id="CAF2081236.1"/>
    </source>
</evidence>
<keyword evidence="1" id="KW-0812">Transmembrane</keyword>
<dbReference type="PANTHER" id="PTHR39074">
    <property type="entry name" value="AGAP007547-PA"/>
    <property type="match status" value="1"/>
</dbReference>
<evidence type="ECO:0000256" key="1">
    <source>
        <dbReference type="SAM" id="Phobius"/>
    </source>
</evidence>
<dbReference type="EMBL" id="CAJNRF010006436">
    <property type="protein sequence ID" value="CAF2081236.1"/>
    <property type="molecule type" value="Genomic_DNA"/>
</dbReference>
<keyword evidence="1" id="KW-1133">Transmembrane helix</keyword>
<accession>A0A816S678</accession>
<evidence type="ECO:0000313" key="3">
    <source>
        <dbReference type="Proteomes" id="UP000663856"/>
    </source>
</evidence>
<feature type="transmembrane region" description="Helical" evidence="1">
    <location>
        <begin position="21"/>
        <end position="39"/>
    </location>
</feature>